<dbReference type="SMART" id="SM00184">
    <property type="entry name" value="RING"/>
    <property type="match status" value="1"/>
</dbReference>
<dbReference type="GeneTree" id="ENSGT00940000155875"/>
<dbReference type="Pfam" id="PF00018">
    <property type="entry name" value="SH3_1"/>
    <property type="match status" value="2"/>
</dbReference>
<feature type="domain" description="RING-type" evidence="26">
    <location>
        <begin position="12"/>
        <end position="53"/>
    </location>
</feature>
<dbReference type="PROSITE" id="PS50089">
    <property type="entry name" value="ZF_RING_2"/>
    <property type="match status" value="1"/>
</dbReference>
<reference evidence="27" key="1">
    <citation type="submission" date="2025-08" db="UniProtKB">
        <authorList>
            <consortium name="Ensembl"/>
        </authorList>
    </citation>
    <scope>IDENTIFICATION</scope>
</reference>
<evidence type="ECO:0000256" key="20">
    <source>
        <dbReference type="ARBA" id="ARBA00031457"/>
    </source>
</evidence>
<keyword evidence="13 22" id="KW-0863">Zinc-finger</keyword>
<dbReference type="InterPro" id="IPR001452">
    <property type="entry name" value="SH3_domain"/>
</dbReference>
<dbReference type="FunFam" id="2.30.30.40:FF:000001">
    <property type="entry name" value="Sorbin and SH3 domain-containing protein 1 isoform 2"/>
    <property type="match status" value="1"/>
</dbReference>
<evidence type="ECO:0000256" key="8">
    <source>
        <dbReference type="ARBA" id="ARBA00019074"/>
    </source>
</evidence>
<evidence type="ECO:0000256" key="5">
    <source>
        <dbReference type="ARBA" id="ARBA00004906"/>
    </source>
</evidence>
<reference evidence="27" key="2">
    <citation type="submission" date="2025-09" db="UniProtKB">
        <authorList>
            <consortium name="Ensembl"/>
        </authorList>
    </citation>
    <scope>IDENTIFICATION</scope>
</reference>
<sequence length="858" mass="90308">MDESVLLDLLECPVCLERLDASAKVLPCQHTFCRRCLQGIVGSRGELRCPECRTLVECAVDELPSNILLVRLLDGIKQRPRRAAPAAANGTAGAVARAHAGGTRGDQGAPGAQPQRAQAKSTLVRGMPQLPCAKALYNYDGKEPGDLKFSKGDVIILRRQVDENWYHGELGGLHGFFPTNFVQVIKPLPQPPPQCKALYDFELKDKEADKDCLPFAKDDILTVIRRVDENWAEGMLGDKIGIFPISYVEFNSAARQLIESDKPSDPNGEPGEGASSGPQSNGGHRDKKNTKKRHSFTSLTMSHKPMLAPPPQRHSMEISGPVLISSSNPTAAARIGEISGGLSCSAPSQVHICTTGLIVTPPPSSPVTTATVFTFPPETSYTPIPLDALPPRPPPPPQSSAGGAGYSLVAGQRPSPSLGDQGGRQRPTVYVAMFPYAPRKEDELELRKGEMFLVLERCQDGWFKGTSMHTGKIGVFPGNYMSPVSRTASGSSQAKVPMSLCTQAGRGITIVSPSSGHHVAIVPGPDAAKHPHAVNAVAPAVQPAAAVTAVQTATGQQPKAPQHVGSQMTVNQARNAVRTAACHGQDRPTAAVPPIQSAPAGTYIPHLSACPQPSTGPAQGCARASAAALGCAAASLTPPNVSAASLEGDATRPAPVLAGNGSALSAAATSAALACRLDKDMKREKKSLLKMLSNKKKSRQSPPSSPTLEAEQAASGESAQGAAAPEPSLPSGQDPDPGVAASPSPSPSSSSASSSDPSVDRRNAALDGGAPIAPPPRQPCSSLSSLQHDARPIICERYRVVVSYPPQSEAELELKEGDVVFVHRKREDGWFKVMTPVLSWHQRPQPQHCASTLPKTNR</sequence>
<keyword evidence="16" id="KW-0832">Ubl conjugation</keyword>
<dbReference type="InterPro" id="IPR013083">
    <property type="entry name" value="Znf_RING/FYVE/PHD"/>
</dbReference>
<name>A0A3Q2XQR6_HIPCM</name>
<dbReference type="PANTHER" id="PTHR14167:SF44">
    <property type="entry name" value="E3 UBIQUITIN-PROTEIN LIGASE SH3RF1"/>
    <property type="match status" value="1"/>
</dbReference>
<feature type="domain" description="SH3" evidence="25">
    <location>
        <begin position="425"/>
        <end position="486"/>
    </location>
</feature>
<evidence type="ECO:0000256" key="6">
    <source>
        <dbReference type="ARBA" id="ARBA00008649"/>
    </source>
</evidence>
<dbReference type="FunFam" id="2.30.30.40:FF:000063">
    <property type="entry name" value="Putative E3 ubiquitin-protein ligase SH3RF1"/>
    <property type="match status" value="1"/>
</dbReference>
<dbReference type="SUPFAM" id="SSF57850">
    <property type="entry name" value="RING/U-box"/>
    <property type="match status" value="1"/>
</dbReference>
<evidence type="ECO:0000256" key="10">
    <source>
        <dbReference type="ARBA" id="ARBA00022679"/>
    </source>
</evidence>
<feature type="region of interest" description="Disordered" evidence="24">
    <location>
        <begin position="84"/>
        <end position="120"/>
    </location>
</feature>
<evidence type="ECO:0000256" key="14">
    <source>
        <dbReference type="ARBA" id="ARBA00022786"/>
    </source>
</evidence>
<evidence type="ECO:0000256" key="22">
    <source>
        <dbReference type="PROSITE-ProRule" id="PRU00175"/>
    </source>
</evidence>
<feature type="region of interest" description="Disordered" evidence="24">
    <location>
        <begin position="692"/>
        <end position="785"/>
    </location>
</feature>
<dbReference type="InterPro" id="IPR036028">
    <property type="entry name" value="SH3-like_dom_sf"/>
</dbReference>
<organism evidence="27 28">
    <name type="scientific">Hippocampus comes</name>
    <name type="common">Tiger tail seahorse</name>
    <dbReference type="NCBI Taxonomy" id="109280"/>
    <lineage>
        <taxon>Eukaryota</taxon>
        <taxon>Metazoa</taxon>
        <taxon>Chordata</taxon>
        <taxon>Craniata</taxon>
        <taxon>Vertebrata</taxon>
        <taxon>Euteleostomi</taxon>
        <taxon>Actinopterygii</taxon>
        <taxon>Neopterygii</taxon>
        <taxon>Teleostei</taxon>
        <taxon>Neoteleostei</taxon>
        <taxon>Acanthomorphata</taxon>
        <taxon>Syngnathiaria</taxon>
        <taxon>Syngnathiformes</taxon>
        <taxon>Syngnathoidei</taxon>
        <taxon>Syngnathidae</taxon>
        <taxon>Hippocampus</taxon>
    </lineage>
</organism>
<evidence type="ECO:0000256" key="13">
    <source>
        <dbReference type="ARBA" id="ARBA00022771"/>
    </source>
</evidence>
<dbReference type="InterPro" id="IPR017907">
    <property type="entry name" value="Znf_RING_CS"/>
</dbReference>
<feature type="region of interest" description="Disordered" evidence="24">
    <location>
        <begin position="384"/>
        <end position="424"/>
    </location>
</feature>
<evidence type="ECO:0000256" key="17">
    <source>
        <dbReference type="ARBA" id="ARBA00023034"/>
    </source>
</evidence>
<dbReference type="Gene3D" id="3.30.40.10">
    <property type="entry name" value="Zinc/RING finger domain, C3HC4 (zinc finger)"/>
    <property type="match status" value="1"/>
</dbReference>
<evidence type="ECO:0000256" key="21">
    <source>
        <dbReference type="ARBA" id="ARBA00033431"/>
    </source>
</evidence>
<keyword evidence="12" id="KW-0677">Repeat</keyword>
<keyword evidence="11" id="KW-0479">Metal-binding</keyword>
<dbReference type="InterPro" id="IPR035795">
    <property type="entry name" value="SH3RF1_SH3_2"/>
</dbReference>
<feature type="compositionally biased region" description="Low complexity" evidence="24">
    <location>
        <begin position="84"/>
        <end position="119"/>
    </location>
</feature>
<dbReference type="FunFam" id="2.30.30.40:FF:000118">
    <property type="entry name" value="Putative E3 ubiquitin-protein ligase SH3RF1"/>
    <property type="match status" value="1"/>
</dbReference>
<feature type="region of interest" description="Disordered" evidence="24">
    <location>
        <begin position="259"/>
        <end position="314"/>
    </location>
</feature>
<dbReference type="InterPro" id="IPR001841">
    <property type="entry name" value="Znf_RING"/>
</dbReference>
<evidence type="ECO:0000256" key="11">
    <source>
        <dbReference type="ARBA" id="ARBA00022723"/>
    </source>
</evidence>
<feature type="compositionally biased region" description="Pro residues" evidence="24">
    <location>
        <begin position="388"/>
        <end position="398"/>
    </location>
</feature>
<dbReference type="Proteomes" id="UP000264820">
    <property type="component" value="Unplaced"/>
</dbReference>
<dbReference type="Pfam" id="PF14604">
    <property type="entry name" value="SH3_9"/>
    <property type="match status" value="2"/>
</dbReference>
<feature type="domain" description="SH3" evidence="25">
    <location>
        <begin position="190"/>
        <end position="253"/>
    </location>
</feature>
<evidence type="ECO:0000256" key="4">
    <source>
        <dbReference type="ARBA" id="ARBA00004601"/>
    </source>
</evidence>
<feature type="compositionally biased region" description="Low complexity" evidence="24">
    <location>
        <begin position="709"/>
        <end position="726"/>
    </location>
</feature>
<dbReference type="SUPFAM" id="SSF50044">
    <property type="entry name" value="SH3-domain"/>
    <property type="match status" value="4"/>
</dbReference>
<evidence type="ECO:0000256" key="12">
    <source>
        <dbReference type="ARBA" id="ARBA00022737"/>
    </source>
</evidence>
<dbReference type="Gene3D" id="2.30.30.40">
    <property type="entry name" value="SH3 Domains"/>
    <property type="match status" value="4"/>
</dbReference>
<accession>A0A3Q2XQR6</accession>
<dbReference type="InterPro" id="IPR027370">
    <property type="entry name" value="Znf-RING_euk"/>
</dbReference>
<keyword evidence="17" id="KW-0333">Golgi apparatus</keyword>
<dbReference type="PRINTS" id="PR00499">
    <property type="entry name" value="P67PHOX"/>
</dbReference>
<dbReference type="PROSITE" id="PS00518">
    <property type="entry name" value="ZF_RING_1"/>
    <property type="match status" value="1"/>
</dbReference>
<evidence type="ECO:0000313" key="28">
    <source>
        <dbReference type="Proteomes" id="UP000264820"/>
    </source>
</evidence>
<evidence type="ECO:0000256" key="7">
    <source>
        <dbReference type="ARBA" id="ARBA00012483"/>
    </source>
</evidence>
<protein>
    <recommendedName>
        <fullName evidence="8">E3 ubiquitin-protein ligase SH3RF1</fullName>
        <ecNumber evidence="7">2.3.2.27</ecNumber>
    </recommendedName>
    <alternativeName>
        <fullName evidence="20">Plenty of SH3s</fullName>
    </alternativeName>
    <alternativeName>
        <fullName evidence="21">RING-type E3 ubiquitin transferase SH3RF1</fullName>
    </alternativeName>
    <alternativeName>
        <fullName evidence="19">SH3 domain-containing RING finger protein 1</fullName>
    </alternativeName>
</protein>
<keyword evidence="14" id="KW-0833">Ubl conjugation pathway</keyword>
<dbReference type="PROSITE" id="PS50002">
    <property type="entry name" value="SH3"/>
    <property type="match status" value="4"/>
</dbReference>
<feature type="compositionally biased region" description="Low complexity" evidence="24">
    <location>
        <begin position="734"/>
        <end position="757"/>
    </location>
</feature>
<evidence type="ECO:0000259" key="25">
    <source>
        <dbReference type="PROSITE" id="PS50002"/>
    </source>
</evidence>
<dbReference type="STRING" id="109280.ENSHCOP00000006542"/>
<dbReference type="EC" id="2.3.2.27" evidence="7"/>
<evidence type="ECO:0000256" key="18">
    <source>
        <dbReference type="ARBA" id="ARBA00023273"/>
    </source>
</evidence>
<evidence type="ECO:0000259" key="26">
    <source>
        <dbReference type="PROSITE" id="PS50089"/>
    </source>
</evidence>
<comment type="subcellular location">
    <subcellularLocation>
        <location evidence="2">Cell projection</location>
        <location evidence="2">Lamellipodium</location>
    </subcellularLocation>
    <subcellularLocation>
        <location evidence="3">Cytoplasm</location>
        <location evidence="3">Perinuclear region</location>
    </subcellularLocation>
    <subcellularLocation>
        <location evidence="4">Golgi apparatus</location>
        <location evidence="4">trans-Golgi network</location>
    </subcellularLocation>
</comment>
<dbReference type="InterPro" id="IPR050384">
    <property type="entry name" value="Endophilin_SH3RF"/>
</dbReference>
<feature type="compositionally biased region" description="Basic residues" evidence="24">
    <location>
        <begin position="285"/>
        <end position="295"/>
    </location>
</feature>
<dbReference type="AlphaFoldDB" id="A0A3Q2XQR6"/>
<dbReference type="GO" id="GO:0005794">
    <property type="term" value="C:Golgi apparatus"/>
    <property type="evidence" value="ECO:0007669"/>
    <property type="project" value="UniProtKB-SubCell"/>
</dbReference>
<dbReference type="PANTHER" id="PTHR14167">
    <property type="entry name" value="SH3 DOMAIN-CONTAINING"/>
    <property type="match status" value="1"/>
</dbReference>
<proteinExistence type="inferred from homology"/>
<dbReference type="GO" id="GO:0030027">
    <property type="term" value="C:lamellipodium"/>
    <property type="evidence" value="ECO:0007669"/>
    <property type="project" value="UniProtKB-SubCell"/>
</dbReference>
<evidence type="ECO:0000256" key="9">
    <source>
        <dbReference type="ARBA" id="ARBA00022443"/>
    </source>
</evidence>
<dbReference type="CDD" id="cd11930">
    <property type="entry name" value="SH3_SH3RF1_2"/>
    <property type="match status" value="1"/>
</dbReference>
<evidence type="ECO:0000313" key="27">
    <source>
        <dbReference type="Ensembl" id="ENSHCOP00000006542.1"/>
    </source>
</evidence>
<keyword evidence="15" id="KW-0862">Zinc</keyword>
<dbReference type="FunFam" id="3.30.40.10:FF:000077">
    <property type="entry name" value="E3 ubiquitin-protein ligase SH3RF1 isoform X1"/>
    <property type="match status" value="1"/>
</dbReference>
<dbReference type="Pfam" id="PF13445">
    <property type="entry name" value="zf-RING_UBOX"/>
    <property type="match status" value="1"/>
</dbReference>
<evidence type="ECO:0000256" key="19">
    <source>
        <dbReference type="ARBA" id="ARBA00030936"/>
    </source>
</evidence>
<keyword evidence="28" id="KW-1185">Reference proteome</keyword>
<dbReference type="GO" id="GO:0061630">
    <property type="term" value="F:ubiquitin protein ligase activity"/>
    <property type="evidence" value="ECO:0007669"/>
    <property type="project" value="UniProtKB-EC"/>
</dbReference>
<dbReference type="PRINTS" id="PR00452">
    <property type="entry name" value="SH3DOMAIN"/>
</dbReference>
<keyword evidence="9 23" id="KW-0728">SH3 domain</keyword>
<dbReference type="SMART" id="SM00326">
    <property type="entry name" value="SH3"/>
    <property type="match status" value="4"/>
</dbReference>
<keyword evidence="18" id="KW-0966">Cell projection</keyword>
<comment type="pathway">
    <text evidence="5">Protein modification; protein ubiquitination.</text>
</comment>
<evidence type="ECO:0000256" key="16">
    <source>
        <dbReference type="ARBA" id="ARBA00022843"/>
    </source>
</evidence>
<dbReference type="GO" id="GO:0048471">
    <property type="term" value="C:perinuclear region of cytoplasm"/>
    <property type="evidence" value="ECO:0007669"/>
    <property type="project" value="UniProtKB-SubCell"/>
</dbReference>
<evidence type="ECO:0000256" key="23">
    <source>
        <dbReference type="PROSITE-ProRule" id="PRU00192"/>
    </source>
</evidence>
<dbReference type="GO" id="GO:0008270">
    <property type="term" value="F:zinc ion binding"/>
    <property type="evidence" value="ECO:0007669"/>
    <property type="project" value="UniProtKB-KW"/>
</dbReference>
<dbReference type="CDD" id="cd16748">
    <property type="entry name" value="RING-HC_SH3RF1"/>
    <property type="match status" value="1"/>
</dbReference>
<evidence type="ECO:0000256" key="1">
    <source>
        <dbReference type="ARBA" id="ARBA00000900"/>
    </source>
</evidence>
<comment type="similarity">
    <text evidence="6">Belongs to the SH3RF family.</text>
</comment>
<evidence type="ECO:0000256" key="2">
    <source>
        <dbReference type="ARBA" id="ARBA00004510"/>
    </source>
</evidence>
<evidence type="ECO:0000256" key="15">
    <source>
        <dbReference type="ARBA" id="ARBA00022833"/>
    </source>
</evidence>
<evidence type="ECO:0000256" key="3">
    <source>
        <dbReference type="ARBA" id="ARBA00004556"/>
    </source>
</evidence>
<keyword evidence="10" id="KW-0808">Transferase</keyword>
<dbReference type="OMA" id="HKQRRFL"/>
<feature type="domain" description="SH3" evidence="25">
    <location>
        <begin position="793"/>
        <end position="858"/>
    </location>
</feature>
<comment type="catalytic activity">
    <reaction evidence="1">
        <text>S-ubiquitinyl-[E2 ubiquitin-conjugating enzyme]-L-cysteine + [acceptor protein]-L-lysine = [E2 ubiquitin-conjugating enzyme]-L-cysteine + N(6)-ubiquitinyl-[acceptor protein]-L-lysine.</text>
        <dbReference type="EC" id="2.3.2.27"/>
    </reaction>
</comment>
<feature type="domain" description="SH3" evidence="25">
    <location>
        <begin position="128"/>
        <end position="187"/>
    </location>
</feature>
<evidence type="ECO:0000256" key="24">
    <source>
        <dbReference type="SAM" id="MobiDB-lite"/>
    </source>
</evidence>
<dbReference type="Ensembl" id="ENSHCOT00000003501.1">
    <property type="protein sequence ID" value="ENSHCOP00000006542.1"/>
    <property type="gene ID" value="ENSHCOG00000008372.1"/>
</dbReference>